<keyword evidence="3" id="KW-1185">Reference proteome</keyword>
<dbReference type="PANTHER" id="PTHR45527">
    <property type="entry name" value="NONRIBOSOMAL PEPTIDE SYNTHETASE"/>
    <property type="match status" value="1"/>
</dbReference>
<organism evidence="2 3">
    <name type="scientific">Nonomuraea soli</name>
    <dbReference type="NCBI Taxonomy" id="1032476"/>
    <lineage>
        <taxon>Bacteria</taxon>
        <taxon>Bacillati</taxon>
        <taxon>Actinomycetota</taxon>
        <taxon>Actinomycetes</taxon>
        <taxon>Streptosporangiales</taxon>
        <taxon>Streptosporangiaceae</taxon>
        <taxon>Nonomuraea</taxon>
    </lineage>
</organism>
<dbReference type="GO" id="GO:0043041">
    <property type="term" value="P:amino acid activation for nonribosomal peptide biosynthetic process"/>
    <property type="evidence" value="ECO:0007669"/>
    <property type="project" value="TreeGrafter"/>
</dbReference>
<evidence type="ECO:0000313" key="2">
    <source>
        <dbReference type="EMBL" id="MBA2896486.1"/>
    </source>
</evidence>
<dbReference type="PANTHER" id="PTHR45527:SF1">
    <property type="entry name" value="FATTY ACID SYNTHASE"/>
    <property type="match status" value="1"/>
</dbReference>
<dbReference type="Pfam" id="PF00668">
    <property type="entry name" value="Condensation"/>
    <property type="match status" value="1"/>
</dbReference>
<gene>
    <name evidence="2" type="ORF">HNR30_007877</name>
</gene>
<dbReference type="GO" id="GO:0009366">
    <property type="term" value="C:enterobactin synthetase complex"/>
    <property type="evidence" value="ECO:0007669"/>
    <property type="project" value="TreeGrafter"/>
</dbReference>
<evidence type="ECO:0000313" key="3">
    <source>
        <dbReference type="Proteomes" id="UP000530928"/>
    </source>
</evidence>
<dbReference type="Gene3D" id="3.30.559.10">
    <property type="entry name" value="Chloramphenicol acetyltransferase-like domain"/>
    <property type="match status" value="1"/>
</dbReference>
<dbReference type="GO" id="GO:0047527">
    <property type="term" value="F:2,3-dihydroxybenzoate-serine ligase activity"/>
    <property type="evidence" value="ECO:0007669"/>
    <property type="project" value="TreeGrafter"/>
</dbReference>
<comment type="caution">
    <text evidence="2">The sequence shown here is derived from an EMBL/GenBank/DDBJ whole genome shotgun (WGS) entry which is preliminary data.</text>
</comment>
<dbReference type="EMBL" id="JACDUR010000008">
    <property type="protein sequence ID" value="MBA2896486.1"/>
    <property type="molecule type" value="Genomic_DNA"/>
</dbReference>
<dbReference type="InterPro" id="IPR023213">
    <property type="entry name" value="CAT-like_dom_sf"/>
</dbReference>
<name>A0A7W0HV69_9ACTN</name>
<dbReference type="GO" id="GO:0031177">
    <property type="term" value="F:phosphopantetheine binding"/>
    <property type="evidence" value="ECO:0007669"/>
    <property type="project" value="TreeGrafter"/>
</dbReference>
<feature type="domain" description="Condensation" evidence="1">
    <location>
        <begin position="1"/>
        <end position="217"/>
    </location>
</feature>
<dbReference type="GO" id="GO:0005829">
    <property type="term" value="C:cytosol"/>
    <property type="evidence" value="ECO:0007669"/>
    <property type="project" value="TreeGrafter"/>
</dbReference>
<sequence>MWLLREVGQSTTATAIAVRLRVHGIDTPDPVQRALDRLVAEHEVLRSVIVTGAGGIQETSVMPPKPVPVTVHDLRSMDAAGQDAYVAALPVAGFDLTADTPLLRADLLWVGDASADLLVSSDHTAFDGWSIAVLMAELARHIPGTGHPAVTGAPAFQVGDVALAEQQALAGLEPLRAYWADELAGAAPPYEVLSATDGPGRGRGGRVTLPLPERTAAAVGELRLMEDELPDAIAGAEIADNLDLIDRELASRK</sequence>
<dbReference type="Proteomes" id="UP000530928">
    <property type="component" value="Unassembled WGS sequence"/>
</dbReference>
<proteinExistence type="predicted"/>
<reference evidence="2 3" key="1">
    <citation type="submission" date="2020-07" db="EMBL/GenBank/DDBJ databases">
        <title>Genomic Encyclopedia of Type Strains, Phase IV (KMG-IV): sequencing the most valuable type-strain genomes for metagenomic binning, comparative biology and taxonomic classification.</title>
        <authorList>
            <person name="Goeker M."/>
        </authorList>
    </citation>
    <scope>NUCLEOTIDE SEQUENCE [LARGE SCALE GENOMIC DNA]</scope>
    <source>
        <strain evidence="2 3">DSM 45533</strain>
    </source>
</reference>
<accession>A0A7W0HV69</accession>
<dbReference type="Gene3D" id="3.30.559.30">
    <property type="entry name" value="Nonribosomal peptide synthetase, condensation domain"/>
    <property type="match status" value="1"/>
</dbReference>
<evidence type="ECO:0000259" key="1">
    <source>
        <dbReference type="Pfam" id="PF00668"/>
    </source>
</evidence>
<dbReference type="GO" id="GO:0009239">
    <property type="term" value="P:enterobactin biosynthetic process"/>
    <property type="evidence" value="ECO:0007669"/>
    <property type="project" value="TreeGrafter"/>
</dbReference>
<dbReference type="InterPro" id="IPR001242">
    <property type="entry name" value="Condensation_dom"/>
</dbReference>
<dbReference type="GO" id="GO:0008610">
    <property type="term" value="P:lipid biosynthetic process"/>
    <property type="evidence" value="ECO:0007669"/>
    <property type="project" value="UniProtKB-ARBA"/>
</dbReference>
<dbReference type="AlphaFoldDB" id="A0A7W0HV69"/>
<dbReference type="SUPFAM" id="SSF52777">
    <property type="entry name" value="CoA-dependent acyltransferases"/>
    <property type="match status" value="1"/>
</dbReference>
<protein>
    <recommendedName>
        <fullName evidence="1">Condensation domain-containing protein</fullName>
    </recommendedName>
</protein>